<evidence type="ECO:0000256" key="4">
    <source>
        <dbReference type="RuleBase" id="RU362118"/>
    </source>
</evidence>
<organism evidence="6 7">
    <name type="scientific">Brumicola blandensis</name>
    <dbReference type="NCBI Taxonomy" id="3075611"/>
    <lineage>
        <taxon>Bacteria</taxon>
        <taxon>Pseudomonadati</taxon>
        <taxon>Pseudomonadota</taxon>
        <taxon>Gammaproteobacteria</taxon>
        <taxon>Alteromonadales</taxon>
        <taxon>Alteromonadaceae</taxon>
        <taxon>Brumicola</taxon>
    </lineage>
</organism>
<dbReference type="EMBL" id="JAVRIE010000007">
    <property type="protein sequence ID" value="MDT0584145.1"/>
    <property type="molecule type" value="Genomic_DNA"/>
</dbReference>
<feature type="region of interest" description="Disordered" evidence="5">
    <location>
        <begin position="1"/>
        <end position="27"/>
    </location>
</feature>
<evidence type="ECO:0000313" key="7">
    <source>
        <dbReference type="Proteomes" id="UP001249020"/>
    </source>
</evidence>
<evidence type="ECO:0000313" key="6">
    <source>
        <dbReference type="EMBL" id="MDT0584145.1"/>
    </source>
</evidence>
<dbReference type="Gene3D" id="3.90.1150.10">
    <property type="entry name" value="Aspartate Aminotransferase, domain 1"/>
    <property type="match status" value="1"/>
</dbReference>
<dbReference type="RefSeq" id="WP_311362906.1">
    <property type="nucleotide sequence ID" value="NZ_JAVRIE010000007.1"/>
</dbReference>
<dbReference type="NCBIfam" id="NF005758">
    <property type="entry name" value="PRK07582.1"/>
    <property type="match status" value="1"/>
</dbReference>
<evidence type="ECO:0000256" key="1">
    <source>
        <dbReference type="ARBA" id="ARBA00001933"/>
    </source>
</evidence>
<comment type="cofactor">
    <cofactor evidence="1 4">
        <name>pyridoxal 5'-phosphate</name>
        <dbReference type="ChEBI" id="CHEBI:597326"/>
    </cofactor>
</comment>
<dbReference type="PANTHER" id="PTHR11808">
    <property type="entry name" value="TRANS-SULFURATION ENZYME FAMILY MEMBER"/>
    <property type="match status" value="1"/>
</dbReference>
<dbReference type="AlphaFoldDB" id="A0AAW8R8H9"/>
<dbReference type="Proteomes" id="UP001249020">
    <property type="component" value="Unassembled WGS sequence"/>
</dbReference>
<reference evidence="6 7" key="1">
    <citation type="submission" date="2023-09" db="EMBL/GenBank/DDBJ databases">
        <authorList>
            <person name="Rey-Velasco X."/>
        </authorList>
    </citation>
    <scope>NUCLEOTIDE SEQUENCE [LARGE SCALE GENOMIC DNA]</scope>
    <source>
        <strain evidence="6 7">W409</strain>
    </source>
</reference>
<feature type="modified residue" description="N6-(pyridoxal phosphate)lysine" evidence="3">
    <location>
        <position position="196"/>
    </location>
</feature>
<evidence type="ECO:0000256" key="3">
    <source>
        <dbReference type="PIRSR" id="PIRSR001434-2"/>
    </source>
</evidence>
<dbReference type="GO" id="GO:0004123">
    <property type="term" value="F:cystathionine gamma-lyase activity"/>
    <property type="evidence" value="ECO:0007669"/>
    <property type="project" value="TreeGrafter"/>
</dbReference>
<comment type="caution">
    <text evidence="6">The sequence shown here is derived from an EMBL/GenBank/DDBJ whole genome shotgun (WGS) entry which is preliminary data.</text>
</comment>
<proteinExistence type="inferred from homology"/>
<dbReference type="SUPFAM" id="SSF53383">
    <property type="entry name" value="PLP-dependent transferases"/>
    <property type="match status" value="1"/>
</dbReference>
<dbReference type="GO" id="GO:0019343">
    <property type="term" value="P:cysteine biosynthetic process via cystathionine"/>
    <property type="evidence" value="ECO:0007669"/>
    <property type="project" value="TreeGrafter"/>
</dbReference>
<dbReference type="GO" id="GO:0030170">
    <property type="term" value="F:pyridoxal phosphate binding"/>
    <property type="evidence" value="ECO:0007669"/>
    <property type="project" value="InterPro"/>
</dbReference>
<dbReference type="InterPro" id="IPR015422">
    <property type="entry name" value="PyrdxlP-dep_Trfase_small"/>
</dbReference>
<dbReference type="EC" id="4.4.1.1" evidence="6"/>
<dbReference type="Pfam" id="PF01053">
    <property type="entry name" value="Cys_Met_Meta_PP"/>
    <property type="match status" value="1"/>
</dbReference>
<comment type="similarity">
    <text evidence="4">Belongs to the trans-sulfuration enzymes family.</text>
</comment>
<dbReference type="PIRSF" id="PIRSF001434">
    <property type="entry name" value="CGS"/>
    <property type="match status" value="1"/>
</dbReference>
<dbReference type="InterPro" id="IPR000277">
    <property type="entry name" value="Cys/Met-Metab_PyrdxlP-dep_enz"/>
</dbReference>
<dbReference type="GO" id="GO:0005737">
    <property type="term" value="C:cytoplasm"/>
    <property type="evidence" value="ECO:0007669"/>
    <property type="project" value="TreeGrafter"/>
</dbReference>
<accession>A0AAW8R8H9</accession>
<name>A0AAW8R8H9_9ALTE</name>
<evidence type="ECO:0000256" key="5">
    <source>
        <dbReference type="SAM" id="MobiDB-lite"/>
    </source>
</evidence>
<gene>
    <name evidence="6" type="ORF">RM544_16475</name>
</gene>
<sequence>MTKKPSLATLSINAGAPPPEQGKSFRRGPEFASTFHLSGDVDPTAFQYGRFDHPTWRDLELGLSQLEGGETSIFPSGMAAAAAILTSLVKPGDTILLPSDGYAPVRYYTEQYLVRFGVNLQTIATKDIEHFDFAGVDLALLETPSNPMLDTFDIREAAERAHTQNCLLAIDNTTLTFLGQQPLALGADISLCADTKSVNGHSDVVFGHVSTKNSALSDKIREWRKYSGNIPGPMETWLVHRSLSTLDMRLQRMCENAMRLAEYLSEHQKVVSVRYPGLVSDPSYKIAKKQQDLFGFIISFELSDKEAAENFLNACKLVYEATSFGGVHSMAERRARWGTDNIAEGVIRFSVGCERTEDILDDVEQALCDV</sequence>
<dbReference type="GO" id="GO:0019346">
    <property type="term" value="P:transsulfuration"/>
    <property type="evidence" value="ECO:0007669"/>
    <property type="project" value="InterPro"/>
</dbReference>
<evidence type="ECO:0000256" key="2">
    <source>
        <dbReference type="ARBA" id="ARBA00022898"/>
    </source>
</evidence>
<dbReference type="InterPro" id="IPR015421">
    <property type="entry name" value="PyrdxlP-dep_Trfase_major"/>
</dbReference>
<keyword evidence="2 3" id="KW-0663">Pyridoxal phosphate</keyword>
<dbReference type="Gene3D" id="3.40.640.10">
    <property type="entry name" value="Type I PLP-dependent aspartate aminotransferase-like (Major domain)"/>
    <property type="match status" value="1"/>
</dbReference>
<keyword evidence="7" id="KW-1185">Reference proteome</keyword>
<protein>
    <submittedName>
        <fullName evidence="6">Cystathionine gamma-lyase</fullName>
        <ecNumber evidence="6">4.4.1.1</ecNumber>
    </submittedName>
</protein>
<dbReference type="PANTHER" id="PTHR11808:SF85">
    <property type="entry name" value="CYSTATHIONINE GAMMA-LYASE-RELATED"/>
    <property type="match status" value="1"/>
</dbReference>
<keyword evidence="6" id="KW-0456">Lyase</keyword>
<dbReference type="InterPro" id="IPR015424">
    <property type="entry name" value="PyrdxlP-dep_Trfase"/>
</dbReference>